<feature type="transmembrane region" description="Helical" evidence="1">
    <location>
        <begin position="116"/>
        <end position="133"/>
    </location>
</feature>
<evidence type="ECO:0000259" key="2">
    <source>
        <dbReference type="Pfam" id="PF00892"/>
    </source>
</evidence>
<accession>A0ABY4KII3</accession>
<sequence length="286" mass="31653">MIYIVLSVLFNAVLFIILKLFSRFNINTLQALVVNYFIAFVMGLLFTESAFDYSKIIEKQWYPGSLLLGFLFISVFYATAITSQRNGLSVASVASKMSVIIPICFGVLLFNEKLGIAKIIGIVMALVAVYFTSKKEKGAVADSKNLLYPILVFFGAGAIDTSLKILQNDYLPENEISLFSSHTFLIAFLVGSIVIGITIFKNKMKIEGKNILAGIILGVPNYFSLYYLIKMLDSEVFESSTIFTIHNVAIVMVSTLVGILFFNEKISMRNAIGISMALLAIFLVTN</sequence>
<evidence type="ECO:0000313" key="4">
    <source>
        <dbReference type="Proteomes" id="UP000830583"/>
    </source>
</evidence>
<dbReference type="Pfam" id="PF00892">
    <property type="entry name" value="EamA"/>
    <property type="match status" value="1"/>
</dbReference>
<feature type="transmembrane region" description="Helical" evidence="1">
    <location>
        <begin position="211"/>
        <end position="229"/>
    </location>
</feature>
<feature type="transmembrane region" description="Helical" evidence="1">
    <location>
        <begin position="88"/>
        <end position="110"/>
    </location>
</feature>
<organism evidence="3 4">
    <name type="scientific">Flavobacterium azooxidireducens</name>
    <dbReference type="NCBI Taxonomy" id="1871076"/>
    <lineage>
        <taxon>Bacteria</taxon>
        <taxon>Pseudomonadati</taxon>
        <taxon>Bacteroidota</taxon>
        <taxon>Flavobacteriia</taxon>
        <taxon>Flavobacteriales</taxon>
        <taxon>Flavobacteriaceae</taxon>
        <taxon>Flavobacterium</taxon>
    </lineage>
</organism>
<feature type="transmembrane region" description="Helical" evidence="1">
    <location>
        <begin position="6"/>
        <end position="22"/>
    </location>
</feature>
<evidence type="ECO:0000256" key="1">
    <source>
        <dbReference type="SAM" id="Phobius"/>
    </source>
</evidence>
<dbReference type="EMBL" id="CP096205">
    <property type="protein sequence ID" value="UPQ79237.1"/>
    <property type="molecule type" value="Genomic_DNA"/>
</dbReference>
<evidence type="ECO:0000313" key="3">
    <source>
        <dbReference type="EMBL" id="UPQ79237.1"/>
    </source>
</evidence>
<feature type="transmembrane region" description="Helical" evidence="1">
    <location>
        <begin position="241"/>
        <end position="262"/>
    </location>
</feature>
<protein>
    <submittedName>
        <fullName evidence="3">DMT family transporter</fullName>
    </submittedName>
</protein>
<dbReference type="RefSeq" id="WP_248434229.1">
    <property type="nucleotide sequence ID" value="NZ_CP096205.1"/>
</dbReference>
<dbReference type="Gene3D" id="1.10.3730.20">
    <property type="match status" value="1"/>
</dbReference>
<dbReference type="InterPro" id="IPR000620">
    <property type="entry name" value="EamA_dom"/>
</dbReference>
<proteinExistence type="predicted"/>
<feature type="transmembrane region" description="Helical" evidence="1">
    <location>
        <begin position="29"/>
        <end position="46"/>
    </location>
</feature>
<feature type="transmembrane region" description="Helical" evidence="1">
    <location>
        <begin position="61"/>
        <end position="81"/>
    </location>
</feature>
<keyword evidence="1" id="KW-1133">Transmembrane helix</keyword>
<name>A0ABY4KII3_9FLAO</name>
<reference evidence="3" key="1">
    <citation type="submission" date="2022-04" db="EMBL/GenBank/DDBJ databases">
        <title>Consumption of N2O by Flavobacterium azooxidireducens sp. nov. isolated from Decomposing Leaf Litter of Phragmites australis (Cav.).</title>
        <authorList>
            <person name="Behrendt U."/>
            <person name="Spanner T."/>
            <person name="Augustin J."/>
            <person name="Horn M.A."/>
            <person name="Kolb S."/>
            <person name="Ulrich A."/>
        </authorList>
    </citation>
    <scope>NUCLEOTIDE SEQUENCE</scope>
    <source>
        <strain evidence="3">IGB 4-14</strain>
    </source>
</reference>
<keyword evidence="4" id="KW-1185">Reference proteome</keyword>
<keyword evidence="1" id="KW-0812">Transmembrane</keyword>
<feature type="transmembrane region" description="Helical" evidence="1">
    <location>
        <begin position="178"/>
        <end position="199"/>
    </location>
</feature>
<feature type="domain" description="EamA" evidence="2">
    <location>
        <begin position="2"/>
        <end position="133"/>
    </location>
</feature>
<keyword evidence="1" id="KW-0472">Membrane</keyword>
<dbReference type="InterPro" id="IPR037185">
    <property type="entry name" value="EmrE-like"/>
</dbReference>
<gene>
    <name evidence="3" type="ORF">M0M57_16685</name>
</gene>
<dbReference type="SUPFAM" id="SSF103481">
    <property type="entry name" value="Multidrug resistance efflux transporter EmrE"/>
    <property type="match status" value="2"/>
</dbReference>
<dbReference type="Proteomes" id="UP000830583">
    <property type="component" value="Chromosome"/>
</dbReference>
<feature type="transmembrane region" description="Helical" evidence="1">
    <location>
        <begin position="145"/>
        <end position="166"/>
    </location>
</feature>
<feature type="transmembrane region" description="Helical" evidence="1">
    <location>
        <begin position="269"/>
        <end position="285"/>
    </location>
</feature>